<proteinExistence type="inferred from homology"/>
<dbReference type="GO" id="GO:0055129">
    <property type="term" value="P:L-proline biosynthetic process"/>
    <property type="evidence" value="ECO:0007669"/>
    <property type="project" value="UniProtKB-UniPathway"/>
</dbReference>
<evidence type="ECO:0000256" key="8">
    <source>
        <dbReference type="ARBA" id="ARBA00022898"/>
    </source>
</evidence>
<dbReference type="InterPro" id="IPR050103">
    <property type="entry name" value="Class-III_PLP-dep_AT"/>
</dbReference>
<dbReference type="FunFam" id="3.40.640.10:FF:000011">
    <property type="entry name" value="Ornithine aminotransferase"/>
    <property type="match status" value="1"/>
</dbReference>
<evidence type="ECO:0000256" key="7">
    <source>
        <dbReference type="ARBA" id="ARBA00022679"/>
    </source>
</evidence>
<dbReference type="InterPro" id="IPR015422">
    <property type="entry name" value="PyrdxlP-dep_Trfase_small"/>
</dbReference>
<evidence type="ECO:0000256" key="5">
    <source>
        <dbReference type="ARBA" id="ARBA00012924"/>
    </source>
</evidence>
<dbReference type="SUPFAM" id="SSF53383">
    <property type="entry name" value="PLP-dependent transferases"/>
    <property type="match status" value="1"/>
</dbReference>
<reference evidence="13" key="3">
    <citation type="submission" date="2016-06" db="UniProtKB">
        <authorList>
            <consortium name="WormBaseParasite"/>
        </authorList>
    </citation>
    <scope>IDENTIFICATION</scope>
</reference>
<dbReference type="NCBIfam" id="TIGR01885">
    <property type="entry name" value="Orn_aminotrans"/>
    <property type="match status" value="1"/>
</dbReference>
<dbReference type="Pfam" id="PF00202">
    <property type="entry name" value="Aminotran_3"/>
    <property type="match status" value="1"/>
</dbReference>
<dbReference type="GO" id="GO:0010121">
    <property type="term" value="P:L-arginine catabolic process to proline via ornithine"/>
    <property type="evidence" value="ECO:0007669"/>
    <property type="project" value="TreeGrafter"/>
</dbReference>
<dbReference type="AlphaFoldDB" id="A0A183C2E4"/>
<dbReference type="PROSITE" id="PS00600">
    <property type="entry name" value="AA_TRANSFER_CLASS_3"/>
    <property type="match status" value="1"/>
</dbReference>
<reference evidence="12" key="2">
    <citation type="submission" date="2014-05" db="EMBL/GenBank/DDBJ databases">
        <title>The genome and life-stage specific transcriptomes of Globodera pallida elucidate key aspects of plant parasitism by a cyst nematode.</title>
        <authorList>
            <person name="Cotton J.A."/>
            <person name="Lilley C.J."/>
            <person name="Jones L.M."/>
            <person name="Kikuchi T."/>
            <person name="Reid A.J."/>
            <person name="Thorpe P."/>
            <person name="Tsai I.J."/>
            <person name="Beasley H."/>
            <person name="Blok V."/>
            <person name="Cock P.J.A."/>
            <person name="Van den Akker S.E."/>
            <person name="Holroyd N."/>
            <person name="Hunt M."/>
            <person name="Mantelin S."/>
            <person name="Naghra H."/>
            <person name="Pain A."/>
            <person name="Palomares-Rius J.E."/>
            <person name="Zarowiecki M."/>
            <person name="Berriman M."/>
            <person name="Jones J.T."/>
            <person name="Urwin P.E."/>
        </authorList>
    </citation>
    <scope>NUCLEOTIDE SEQUENCE [LARGE SCALE GENOMIC DNA]</scope>
    <source>
        <strain evidence="12">Lindley</strain>
    </source>
</reference>
<dbReference type="InterPro" id="IPR015424">
    <property type="entry name" value="PyrdxlP-dep_Trfase"/>
</dbReference>
<keyword evidence="12" id="KW-1185">Reference proteome</keyword>
<comment type="subcellular location">
    <subcellularLocation>
        <location evidence="2">Mitochondrion matrix</location>
    </subcellularLocation>
</comment>
<evidence type="ECO:0000256" key="11">
    <source>
        <dbReference type="SAM" id="MobiDB-lite"/>
    </source>
</evidence>
<evidence type="ECO:0000256" key="3">
    <source>
        <dbReference type="ARBA" id="ARBA00004998"/>
    </source>
</evidence>
<dbReference type="Gene3D" id="3.90.1150.10">
    <property type="entry name" value="Aspartate Aminotransferase, domain 1"/>
    <property type="match status" value="1"/>
</dbReference>
<dbReference type="GO" id="GO:0005759">
    <property type="term" value="C:mitochondrial matrix"/>
    <property type="evidence" value="ECO:0007669"/>
    <property type="project" value="UniProtKB-SubCell"/>
</dbReference>
<comment type="similarity">
    <text evidence="4 10">Belongs to the class-III pyridoxal-phosphate-dependent aminotransferase family.</text>
</comment>
<sequence length="543" mass="59967">MGISSQVTELANKRARRDDMEQSANGMGEPSWVDKSPTALTDELGRLGEGDEDEKVDLDYHGRLLESSRHYKHDDDYKELLTLHFELIAKGVLKQNRSLDGLCLPQSVLGRVRDVSEMTGIGALWAQRRRGLASTGGGEATPVSRSFIQREHKFGAHNYKPLPVVIARGKGCHVWDVDGKEYFDCLSGYSALNQGHCHPRLVEAMRRQCHVLTLTSRAFYTDALGQYEEYVTNLFGYQRVLPMNTGVEACDTAIKLARRWAYDVKMVPKNEAKVVFAENNFHGRSIAACSASTDPECYEGFGPFLPNIVKVPYDNLTSLEKEISDPNCAAFMVEPIQGEAGVIVPSAGYIQKVRELCTKHKVLLIADEVQTGLGRTGKMLCCEHDGVRPDIVTLGKALSGGLYPISAVLADDEVMLTIRPGQHGSTYGGNPLACQIAIEALKVIGEEKLCENAGRMGTILMNGLRELPEDKVKCARGKGLLCAIELDNAIDAWTMCLRLKDNGVLAKQTHEHIIRFAPPLVINEEQTHEVTKIIKQTVNSFKL</sequence>
<dbReference type="EC" id="2.6.1.13" evidence="5"/>
<dbReference type="InterPro" id="IPR010164">
    <property type="entry name" value="Orn_aminotrans"/>
</dbReference>
<evidence type="ECO:0000256" key="10">
    <source>
        <dbReference type="RuleBase" id="RU003560"/>
    </source>
</evidence>
<dbReference type="UniPathway" id="UPA00098">
    <property type="reaction ID" value="UER00358"/>
</dbReference>
<keyword evidence="7" id="KW-0808">Transferase</keyword>
<organism evidence="12 13">
    <name type="scientific">Globodera pallida</name>
    <name type="common">Potato cyst nematode worm</name>
    <name type="synonym">Heterodera pallida</name>
    <dbReference type="NCBI Taxonomy" id="36090"/>
    <lineage>
        <taxon>Eukaryota</taxon>
        <taxon>Metazoa</taxon>
        <taxon>Ecdysozoa</taxon>
        <taxon>Nematoda</taxon>
        <taxon>Chromadorea</taxon>
        <taxon>Rhabditida</taxon>
        <taxon>Tylenchina</taxon>
        <taxon>Tylenchomorpha</taxon>
        <taxon>Tylenchoidea</taxon>
        <taxon>Heteroderidae</taxon>
        <taxon>Heteroderinae</taxon>
        <taxon>Globodera</taxon>
    </lineage>
</organism>
<feature type="region of interest" description="Disordered" evidence="11">
    <location>
        <begin position="1"/>
        <end position="38"/>
    </location>
</feature>
<dbReference type="Proteomes" id="UP000050741">
    <property type="component" value="Unassembled WGS sequence"/>
</dbReference>
<evidence type="ECO:0000313" key="13">
    <source>
        <dbReference type="WBParaSite" id="GPLIN_000703800"/>
    </source>
</evidence>
<dbReference type="Gene3D" id="3.40.640.10">
    <property type="entry name" value="Type I PLP-dependent aspartate aminotransferase-like (Major domain)"/>
    <property type="match status" value="1"/>
</dbReference>
<evidence type="ECO:0000256" key="2">
    <source>
        <dbReference type="ARBA" id="ARBA00004305"/>
    </source>
</evidence>
<dbReference type="PANTHER" id="PTHR11986">
    <property type="entry name" value="AMINOTRANSFERASE CLASS III"/>
    <property type="match status" value="1"/>
</dbReference>
<evidence type="ECO:0000256" key="6">
    <source>
        <dbReference type="ARBA" id="ARBA00022576"/>
    </source>
</evidence>
<accession>A0A183C2E4</accession>
<dbReference type="InterPro" id="IPR015421">
    <property type="entry name" value="PyrdxlP-dep_Trfase_major"/>
</dbReference>
<dbReference type="GO" id="GO:0030170">
    <property type="term" value="F:pyridoxal phosphate binding"/>
    <property type="evidence" value="ECO:0007669"/>
    <property type="project" value="InterPro"/>
</dbReference>
<protein>
    <recommendedName>
        <fullName evidence="5">ornithine aminotransferase</fullName>
        <ecNumber evidence="5">2.6.1.13</ecNumber>
    </recommendedName>
    <alternativeName>
        <fullName evidence="9">Ornithine--oxo-acid aminotransferase</fullName>
    </alternativeName>
</protein>
<dbReference type="GO" id="GO:0042802">
    <property type="term" value="F:identical protein binding"/>
    <property type="evidence" value="ECO:0007669"/>
    <property type="project" value="TreeGrafter"/>
</dbReference>
<dbReference type="WBParaSite" id="GPLIN_000703800">
    <property type="protein sequence ID" value="GPLIN_000703800"/>
    <property type="gene ID" value="GPLIN_000703800"/>
</dbReference>
<comment type="cofactor">
    <cofactor evidence="1">
        <name>pyridoxal 5'-phosphate</name>
        <dbReference type="ChEBI" id="CHEBI:597326"/>
    </cofactor>
</comment>
<dbReference type="FunFam" id="3.90.1150.10:FF:000152">
    <property type="entry name" value="Ornithine aminotransferase"/>
    <property type="match status" value="1"/>
</dbReference>
<dbReference type="CDD" id="cd00610">
    <property type="entry name" value="OAT_like"/>
    <property type="match status" value="1"/>
</dbReference>
<reference evidence="12" key="1">
    <citation type="submission" date="2013-12" db="EMBL/GenBank/DDBJ databases">
        <authorList>
            <person name="Aslett M."/>
        </authorList>
    </citation>
    <scope>NUCLEOTIDE SEQUENCE [LARGE SCALE GENOMIC DNA]</scope>
    <source>
        <strain evidence="12">Lindley</strain>
    </source>
</reference>
<dbReference type="InterPro" id="IPR005814">
    <property type="entry name" value="Aminotrans_3"/>
</dbReference>
<evidence type="ECO:0000256" key="9">
    <source>
        <dbReference type="ARBA" id="ARBA00030587"/>
    </source>
</evidence>
<evidence type="ECO:0000313" key="12">
    <source>
        <dbReference type="Proteomes" id="UP000050741"/>
    </source>
</evidence>
<dbReference type="PANTHER" id="PTHR11986:SF18">
    <property type="entry name" value="ORNITHINE AMINOTRANSFERASE, MITOCHONDRIAL"/>
    <property type="match status" value="1"/>
</dbReference>
<keyword evidence="8 10" id="KW-0663">Pyridoxal phosphate</keyword>
<dbReference type="GO" id="GO:0019544">
    <property type="term" value="P:L-arginine catabolic process to L-glutamate"/>
    <property type="evidence" value="ECO:0007669"/>
    <property type="project" value="TreeGrafter"/>
</dbReference>
<evidence type="ECO:0000256" key="1">
    <source>
        <dbReference type="ARBA" id="ARBA00001933"/>
    </source>
</evidence>
<keyword evidence="6" id="KW-0032">Aminotransferase</keyword>
<name>A0A183C2E4_GLOPA</name>
<dbReference type="GO" id="GO:0004587">
    <property type="term" value="F:ornithine aminotransferase activity"/>
    <property type="evidence" value="ECO:0007669"/>
    <property type="project" value="UniProtKB-EC"/>
</dbReference>
<comment type="pathway">
    <text evidence="3">Amino-acid biosynthesis; L-proline biosynthesis; L-glutamate 5-semialdehyde from L-ornithine: step 1/1.</text>
</comment>
<dbReference type="InterPro" id="IPR049704">
    <property type="entry name" value="Aminotrans_3_PPA_site"/>
</dbReference>
<evidence type="ECO:0000256" key="4">
    <source>
        <dbReference type="ARBA" id="ARBA00008954"/>
    </source>
</evidence>